<dbReference type="AlphaFoldDB" id="A0A4U8UH23"/>
<dbReference type="Pfam" id="PF00347">
    <property type="entry name" value="Ribosomal_L6"/>
    <property type="match status" value="2"/>
</dbReference>
<keyword evidence="4 6" id="KW-0694">RNA-binding</keyword>
<dbReference type="EMBL" id="JRPC02000001">
    <property type="protein sequence ID" value="TLE17298.1"/>
    <property type="molecule type" value="Genomic_DNA"/>
</dbReference>
<dbReference type="NCBIfam" id="TIGR03654">
    <property type="entry name" value="L6_bact"/>
    <property type="match status" value="1"/>
</dbReference>
<dbReference type="GO" id="GO:0022625">
    <property type="term" value="C:cytosolic large ribosomal subunit"/>
    <property type="evidence" value="ECO:0007669"/>
    <property type="project" value="UniProtKB-UniRule"/>
</dbReference>
<dbReference type="InterPro" id="IPR020040">
    <property type="entry name" value="Ribosomal_uL6_a/b-dom"/>
</dbReference>
<feature type="domain" description="Large ribosomal subunit protein uL6 alpha-beta" evidence="7">
    <location>
        <begin position="91"/>
        <end position="163"/>
    </location>
</feature>
<proteinExistence type="inferred from homology"/>
<evidence type="ECO:0000313" key="9">
    <source>
        <dbReference type="Proteomes" id="UP000029920"/>
    </source>
</evidence>
<dbReference type="HAMAP" id="MF_01365_B">
    <property type="entry name" value="Ribosomal_uL6_B"/>
    <property type="match status" value="1"/>
</dbReference>
<gene>
    <name evidence="4" type="primary">rplF</name>
    <name evidence="8" type="ORF">LS72_000695</name>
</gene>
<evidence type="ECO:0000256" key="4">
    <source>
        <dbReference type="HAMAP-Rule" id="MF_01365"/>
    </source>
</evidence>
<keyword evidence="4 6" id="KW-0699">rRNA-binding</keyword>
<name>A0A4U8UH23_9HELI</name>
<dbReference type="Gene3D" id="3.90.930.12">
    <property type="entry name" value="Ribosomal protein L6, alpha-beta domain"/>
    <property type="match status" value="2"/>
</dbReference>
<dbReference type="PANTHER" id="PTHR11655:SF14">
    <property type="entry name" value="LARGE RIBOSOMAL SUBUNIT PROTEIN UL6M"/>
    <property type="match status" value="1"/>
</dbReference>
<keyword evidence="3 4" id="KW-0687">Ribonucleoprotein</keyword>
<dbReference type="InterPro" id="IPR002358">
    <property type="entry name" value="Ribosomal_uL6_CS"/>
</dbReference>
<protein>
    <recommendedName>
        <fullName evidence="4">Large ribosomal subunit protein uL6</fullName>
    </recommendedName>
</protein>
<organism evidence="8 9">
    <name type="scientific">Helicobacter apodemus</name>
    <dbReference type="NCBI Taxonomy" id="135569"/>
    <lineage>
        <taxon>Bacteria</taxon>
        <taxon>Pseudomonadati</taxon>
        <taxon>Campylobacterota</taxon>
        <taxon>Epsilonproteobacteria</taxon>
        <taxon>Campylobacterales</taxon>
        <taxon>Helicobacteraceae</taxon>
        <taxon>Helicobacter</taxon>
    </lineage>
</organism>
<dbReference type="GO" id="GO:0003735">
    <property type="term" value="F:structural constituent of ribosome"/>
    <property type="evidence" value="ECO:0007669"/>
    <property type="project" value="UniProtKB-UniRule"/>
</dbReference>
<comment type="subunit">
    <text evidence="4">Part of the 50S ribosomal subunit.</text>
</comment>
<comment type="similarity">
    <text evidence="1 4 5">Belongs to the universal ribosomal protein uL6 family.</text>
</comment>
<dbReference type="RefSeq" id="WP_034552034.1">
    <property type="nucleotide sequence ID" value="NZ_JRPC02000001.1"/>
</dbReference>
<evidence type="ECO:0000256" key="1">
    <source>
        <dbReference type="ARBA" id="ARBA00009356"/>
    </source>
</evidence>
<evidence type="ECO:0000313" key="8">
    <source>
        <dbReference type="EMBL" id="TLE17298.1"/>
    </source>
</evidence>
<feature type="domain" description="Large ribosomal subunit protein uL6 alpha-beta" evidence="7">
    <location>
        <begin position="11"/>
        <end position="82"/>
    </location>
</feature>
<accession>A0A4U8UH23</accession>
<dbReference type="SUPFAM" id="SSF56053">
    <property type="entry name" value="Ribosomal protein L6"/>
    <property type="match status" value="2"/>
</dbReference>
<dbReference type="GO" id="GO:0019843">
    <property type="term" value="F:rRNA binding"/>
    <property type="evidence" value="ECO:0007669"/>
    <property type="project" value="UniProtKB-UniRule"/>
</dbReference>
<dbReference type="PROSITE" id="PS00525">
    <property type="entry name" value="RIBOSOMAL_L6_1"/>
    <property type="match status" value="1"/>
</dbReference>
<dbReference type="InterPro" id="IPR019906">
    <property type="entry name" value="Ribosomal_uL6_bac-type"/>
</dbReference>
<evidence type="ECO:0000256" key="2">
    <source>
        <dbReference type="ARBA" id="ARBA00022980"/>
    </source>
</evidence>
<comment type="caution">
    <text evidence="8">The sequence shown here is derived from an EMBL/GenBank/DDBJ whole genome shotgun (WGS) entry which is preliminary data.</text>
</comment>
<dbReference type="PRINTS" id="PR00059">
    <property type="entry name" value="RIBOSOMALL6"/>
</dbReference>
<sequence>MSRVGKKPISIPNNIQVSVEGSKIVFKGAKLTKELETYGRVGITHKENELTFSLNGENAQARAYWGTYRALANNIVVGLTEGFTKQLEINGVGYKASIKGKVLELALGFSHPINYDIPEGVEISVDKNLVIIKGSDKQQIGQIAAEIREFRPPEPYKGKGVKYIDERIIRKAGKTSKK</sequence>
<evidence type="ECO:0000256" key="5">
    <source>
        <dbReference type="RuleBase" id="RU003869"/>
    </source>
</evidence>
<dbReference type="Proteomes" id="UP000029920">
    <property type="component" value="Unassembled WGS sequence"/>
</dbReference>
<evidence type="ECO:0000259" key="7">
    <source>
        <dbReference type="Pfam" id="PF00347"/>
    </source>
</evidence>
<reference evidence="8 9" key="1">
    <citation type="journal article" date="2014" name="Genome Announc.">
        <title>Draft genome sequences of eight enterohepatic helicobacter species isolated from both laboratory and wild rodents.</title>
        <authorList>
            <person name="Sheh A."/>
            <person name="Shen Z."/>
            <person name="Fox J.G."/>
        </authorList>
    </citation>
    <scope>NUCLEOTIDE SEQUENCE [LARGE SCALE GENOMIC DNA]</scope>
    <source>
        <strain evidence="8 9">MIT-03-7007</strain>
    </source>
</reference>
<dbReference type="FunFam" id="3.90.930.12:FF:000001">
    <property type="entry name" value="50S ribosomal protein L6"/>
    <property type="match status" value="1"/>
</dbReference>
<dbReference type="PIRSF" id="PIRSF002162">
    <property type="entry name" value="Ribosomal_L6"/>
    <property type="match status" value="1"/>
</dbReference>
<keyword evidence="2 4" id="KW-0689">Ribosomal protein</keyword>
<keyword evidence="9" id="KW-1185">Reference proteome</keyword>
<comment type="function">
    <text evidence="4 6">This protein binds to the 23S rRNA, and is important in its secondary structure. It is located near the subunit interface in the base of the L7/L12 stalk, and near the tRNA binding site of the peptidyltransferase center.</text>
</comment>
<dbReference type="PANTHER" id="PTHR11655">
    <property type="entry name" value="60S/50S RIBOSOMAL PROTEIN L6/L9"/>
    <property type="match status" value="1"/>
</dbReference>
<dbReference type="InterPro" id="IPR000702">
    <property type="entry name" value="Ribosomal_uL6-like"/>
</dbReference>
<dbReference type="GO" id="GO:0002181">
    <property type="term" value="P:cytoplasmic translation"/>
    <property type="evidence" value="ECO:0007669"/>
    <property type="project" value="TreeGrafter"/>
</dbReference>
<dbReference type="InterPro" id="IPR036789">
    <property type="entry name" value="Ribosomal_uL6-like_a/b-dom_sf"/>
</dbReference>
<evidence type="ECO:0000256" key="3">
    <source>
        <dbReference type="ARBA" id="ARBA00023274"/>
    </source>
</evidence>
<evidence type="ECO:0000256" key="6">
    <source>
        <dbReference type="RuleBase" id="RU003870"/>
    </source>
</evidence>